<keyword evidence="3" id="KW-0813">Transport</keyword>
<evidence type="ECO:0000256" key="9">
    <source>
        <dbReference type="SAM" id="Phobius"/>
    </source>
</evidence>
<comment type="caution">
    <text evidence="10">The sequence shown here is derived from an EMBL/GenBank/DDBJ whole genome shotgun (WGS) entry which is preliminary data.</text>
</comment>
<dbReference type="GO" id="GO:0005886">
    <property type="term" value="C:plasma membrane"/>
    <property type="evidence" value="ECO:0007669"/>
    <property type="project" value="UniProtKB-SubCell"/>
</dbReference>
<evidence type="ECO:0000256" key="7">
    <source>
        <dbReference type="ARBA" id="ARBA00023136"/>
    </source>
</evidence>
<feature type="transmembrane region" description="Helical" evidence="9">
    <location>
        <begin position="62"/>
        <end position="80"/>
    </location>
</feature>
<evidence type="ECO:0000256" key="8">
    <source>
        <dbReference type="SAM" id="MobiDB-lite"/>
    </source>
</evidence>
<feature type="compositionally biased region" description="Low complexity" evidence="8">
    <location>
        <begin position="456"/>
        <end position="477"/>
    </location>
</feature>
<feature type="transmembrane region" description="Helical" evidence="9">
    <location>
        <begin position="319"/>
        <end position="335"/>
    </location>
</feature>
<feature type="region of interest" description="Disordered" evidence="8">
    <location>
        <begin position="392"/>
        <end position="491"/>
    </location>
</feature>
<dbReference type="EMBL" id="BOPF01000048">
    <property type="protein sequence ID" value="GIJ51441.1"/>
    <property type="molecule type" value="Genomic_DNA"/>
</dbReference>
<feature type="transmembrane region" description="Helical" evidence="9">
    <location>
        <begin position="200"/>
        <end position="221"/>
    </location>
</feature>
<feature type="transmembrane region" description="Helical" evidence="9">
    <location>
        <begin position="355"/>
        <end position="382"/>
    </location>
</feature>
<proteinExistence type="inferred from homology"/>
<feature type="transmembrane region" description="Helical" evidence="9">
    <location>
        <begin position="86"/>
        <end position="104"/>
    </location>
</feature>
<feature type="transmembrane region" description="Helical" evidence="9">
    <location>
        <begin position="260"/>
        <end position="281"/>
    </location>
</feature>
<comment type="subcellular location">
    <subcellularLocation>
        <location evidence="1">Cell membrane</location>
        <topology evidence="1">Multi-pass membrane protein</topology>
    </subcellularLocation>
</comment>
<evidence type="ECO:0000256" key="2">
    <source>
        <dbReference type="ARBA" id="ARBA00009773"/>
    </source>
</evidence>
<keyword evidence="6 9" id="KW-1133">Transmembrane helix</keyword>
<keyword evidence="4" id="KW-1003">Cell membrane</keyword>
<keyword evidence="5 9" id="KW-0812">Transmembrane</keyword>
<gene>
    <name evidence="10" type="ORF">Val02_83270</name>
</gene>
<feature type="transmembrane region" description="Helical" evidence="9">
    <location>
        <begin position="287"/>
        <end position="312"/>
    </location>
</feature>
<evidence type="ECO:0000313" key="11">
    <source>
        <dbReference type="Proteomes" id="UP000619260"/>
    </source>
</evidence>
<evidence type="ECO:0000256" key="4">
    <source>
        <dbReference type="ARBA" id="ARBA00022475"/>
    </source>
</evidence>
<dbReference type="InterPro" id="IPR002549">
    <property type="entry name" value="AI-2E-like"/>
</dbReference>
<dbReference type="Proteomes" id="UP000619260">
    <property type="component" value="Unassembled WGS sequence"/>
</dbReference>
<keyword evidence="7 9" id="KW-0472">Membrane</keyword>
<evidence type="ECO:0000256" key="3">
    <source>
        <dbReference type="ARBA" id="ARBA00022448"/>
    </source>
</evidence>
<evidence type="ECO:0000256" key="6">
    <source>
        <dbReference type="ARBA" id="ARBA00022989"/>
    </source>
</evidence>
<accession>A0A8J3YXA9</accession>
<dbReference type="AlphaFoldDB" id="A0A8J3YXA9"/>
<keyword evidence="11" id="KW-1185">Reference proteome</keyword>
<name>A0A8J3YXA9_9ACTN</name>
<dbReference type="RefSeq" id="WP_239153732.1">
    <property type="nucleotide sequence ID" value="NZ_BOPF01000048.1"/>
</dbReference>
<feature type="transmembrane region" description="Helical" evidence="9">
    <location>
        <begin position="116"/>
        <end position="137"/>
    </location>
</feature>
<evidence type="ECO:0000256" key="5">
    <source>
        <dbReference type="ARBA" id="ARBA00022692"/>
    </source>
</evidence>
<evidence type="ECO:0000256" key="1">
    <source>
        <dbReference type="ARBA" id="ARBA00004651"/>
    </source>
</evidence>
<protein>
    <recommendedName>
        <fullName evidence="12">AI-2E family transporter</fullName>
    </recommendedName>
</protein>
<feature type="compositionally biased region" description="Low complexity" evidence="8">
    <location>
        <begin position="407"/>
        <end position="417"/>
    </location>
</feature>
<sequence>MDWLIEARRRARERVELARRGGVVPPFVADEDIMPATPVIAVERTSTVDDGIPHGVRVAAAWAWRVVLFIVTAYLVLRVIALLRVVVIPVVVAVLLAALFEPAAAALRRRGVRRSLAAGIVLVGGLLVVGGGLGLIVRTVLVQFSDLSTQVSGGLAEVRTWLVQGPFHLSQEQLDAAVAQLREQVSKQQGALASGALSTAATLTEILAGFFVVLFTLFFFLRDGNQIWQFLCRLLPRPARVPVARSGHYSWHTLVSYVRATVLVAFVDALGIGIGLVVMRVPLALPLAALVFLGAFVPVVGATVSGGVAVIVALVSRGPVAALIVLAIVIVVQQLEGHVLQPLIMGRAVALHPLAVILAITTGVVTAGVVGGLVAVPLLAVANTAVRYLVAHPSGEPTPDRTPPGTTPTDPNQAAVEEAVDEAVERADPDAPPPLETSLDPTVPPTVNAPPPGSDVPPSGDAAPAGGAAPSARSGGPEPRPLHPTGADRPT</sequence>
<dbReference type="GO" id="GO:0055085">
    <property type="term" value="P:transmembrane transport"/>
    <property type="evidence" value="ECO:0007669"/>
    <property type="project" value="TreeGrafter"/>
</dbReference>
<dbReference type="PANTHER" id="PTHR21716">
    <property type="entry name" value="TRANSMEMBRANE PROTEIN"/>
    <property type="match status" value="1"/>
</dbReference>
<evidence type="ECO:0000313" key="10">
    <source>
        <dbReference type="EMBL" id="GIJ51441.1"/>
    </source>
</evidence>
<dbReference type="Pfam" id="PF01594">
    <property type="entry name" value="AI-2E_transport"/>
    <property type="match status" value="1"/>
</dbReference>
<organism evidence="10 11">
    <name type="scientific">Virgisporangium aliadipatigenens</name>
    <dbReference type="NCBI Taxonomy" id="741659"/>
    <lineage>
        <taxon>Bacteria</taxon>
        <taxon>Bacillati</taxon>
        <taxon>Actinomycetota</taxon>
        <taxon>Actinomycetes</taxon>
        <taxon>Micromonosporales</taxon>
        <taxon>Micromonosporaceae</taxon>
        <taxon>Virgisporangium</taxon>
    </lineage>
</organism>
<reference evidence="10" key="1">
    <citation type="submission" date="2021-01" db="EMBL/GenBank/DDBJ databases">
        <title>Whole genome shotgun sequence of Virgisporangium aliadipatigenens NBRC 105644.</title>
        <authorList>
            <person name="Komaki H."/>
            <person name="Tamura T."/>
        </authorList>
    </citation>
    <scope>NUCLEOTIDE SEQUENCE</scope>
    <source>
        <strain evidence="10">NBRC 105644</strain>
    </source>
</reference>
<evidence type="ECO:0008006" key="12">
    <source>
        <dbReference type="Google" id="ProtNLM"/>
    </source>
</evidence>
<dbReference type="PANTHER" id="PTHR21716:SF53">
    <property type="entry name" value="PERMEASE PERM-RELATED"/>
    <property type="match status" value="1"/>
</dbReference>
<comment type="similarity">
    <text evidence="2">Belongs to the autoinducer-2 exporter (AI-2E) (TC 2.A.86) family.</text>
</comment>
<feature type="compositionally biased region" description="Pro residues" evidence="8">
    <location>
        <begin position="442"/>
        <end position="455"/>
    </location>
</feature>